<accession>T2GDW5</accession>
<dbReference type="EMBL" id="CP006585">
    <property type="protein sequence ID" value="AGW14072.1"/>
    <property type="molecule type" value="Genomic_DNA"/>
</dbReference>
<feature type="region of interest" description="Disordered" evidence="1">
    <location>
        <begin position="1"/>
        <end position="23"/>
    </location>
</feature>
<keyword evidence="2" id="KW-0472">Membrane</keyword>
<keyword evidence="5" id="KW-1185">Reference proteome</keyword>
<protein>
    <submittedName>
        <fullName evidence="4">Putative Sporulation domain-containing protein</fullName>
    </submittedName>
</protein>
<gene>
    <name evidence="4" type="ORF">DGI_2318</name>
</gene>
<feature type="region of interest" description="Disordered" evidence="1">
    <location>
        <begin position="107"/>
        <end position="138"/>
    </location>
</feature>
<feature type="region of interest" description="Disordered" evidence="1">
    <location>
        <begin position="151"/>
        <end position="205"/>
    </location>
</feature>
<reference evidence="4 5" key="1">
    <citation type="journal article" date="2013" name="J. Bacteriol.">
        <title>Roles of HynAB and Ech, the only two hydrogenases found in the model sulfate reducer Desulfovibrio gigas.</title>
        <authorList>
            <person name="Morais-Silva F.O."/>
            <person name="Santos C.I."/>
            <person name="Rodrigues R."/>
            <person name="Pereira I.A."/>
            <person name="Rodrigues-Pousada C."/>
        </authorList>
    </citation>
    <scope>NUCLEOTIDE SEQUENCE [LARGE SCALE GENOMIC DNA]</scope>
    <source>
        <strain evidence="5">ATCC 19364 / DSM 1382 / NCIMB 9332 / VKM B-1759</strain>
    </source>
</reference>
<name>T2GDW5_MEGG1</name>
<dbReference type="eggNOG" id="COG3087">
    <property type="taxonomic scope" value="Bacteria"/>
</dbReference>
<dbReference type="PATRIC" id="fig|1121448.10.peg.2270"/>
<dbReference type="InterPro" id="IPR036680">
    <property type="entry name" value="SPOR-like_sf"/>
</dbReference>
<dbReference type="PROSITE" id="PS51724">
    <property type="entry name" value="SPOR"/>
    <property type="match status" value="1"/>
</dbReference>
<dbReference type="HOGENOM" id="CLU_077621_0_0_7"/>
<reference evidence="5" key="2">
    <citation type="submission" date="2013-07" db="EMBL/GenBank/DDBJ databases">
        <authorList>
            <person name="Morais-Silva F.O."/>
            <person name="Rezende A.M."/>
            <person name="Pimentel C."/>
            <person name="Resende D.M."/>
            <person name="Santos C.I."/>
            <person name="Clemente C."/>
            <person name="de Oliveira L.M."/>
            <person name="da Silva S.M."/>
            <person name="Costa D.A."/>
            <person name="Varela-Raposo A."/>
            <person name="Horacio E.C.A."/>
            <person name="Matos M."/>
            <person name="Flores O."/>
            <person name="Ruiz J.C."/>
            <person name="Rodrigues-Pousada C."/>
        </authorList>
    </citation>
    <scope>NUCLEOTIDE SEQUENCE [LARGE SCALE GENOMIC DNA]</scope>
    <source>
        <strain evidence="5">ATCC 19364 / DSM 1382 / NCIMB 9332 / VKM B-1759</strain>
    </source>
</reference>
<dbReference type="OrthoDB" id="5453354at2"/>
<feature type="domain" description="SPOR" evidence="3">
    <location>
        <begin position="202"/>
        <end position="281"/>
    </location>
</feature>
<feature type="compositionally biased region" description="Low complexity" evidence="1">
    <location>
        <begin position="156"/>
        <end position="169"/>
    </location>
</feature>
<keyword evidence="2" id="KW-0812">Transmembrane</keyword>
<proteinExistence type="predicted"/>
<dbReference type="KEGG" id="dgg:DGI_2318"/>
<sequence length="284" mass="30009">MKFDLKKNAASAPGGGRPVPPPPGGKRYALEFSRTGLIGFVAVTLLGLVWVFIFGVLVGRGYRPETAVPELARIMPAEQNASKVLADQGVLPPEELEFYDALKKGSNVSPHLPSEQVAGGAANGGTADGMHPSFEDEDLPPAEVVQNLAKASTVNPASAPAASAKHQPAPQQPPAKPTPPKPAPSAPPAAQPPLSDDETGPPGQRYAYVYQAAAFSEAAKADAFKSKMHGLNLKASVQKVEDNGKTWHRVMVHFEGSPEDTRALKEKLRQAGIEKALLRSKKPI</sequence>
<dbReference type="InterPro" id="IPR007730">
    <property type="entry name" value="SPOR-like_dom"/>
</dbReference>
<evidence type="ECO:0000259" key="3">
    <source>
        <dbReference type="PROSITE" id="PS51724"/>
    </source>
</evidence>
<evidence type="ECO:0000313" key="5">
    <source>
        <dbReference type="Proteomes" id="UP000016587"/>
    </source>
</evidence>
<dbReference type="Proteomes" id="UP000016587">
    <property type="component" value="Chromosome"/>
</dbReference>
<dbReference type="GO" id="GO:0042834">
    <property type="term" value="F:peptidoglycan binding"/>
    <property type="evidence" value="ECO:0007669"/>
    <property type="project" value="InterPro"/>
</dbReference>
<evidence type="ECO:0000256" key="2">
    <source>
        <dbReference type="SAM" id="Phobius"/>
    </source>
</evidence>
<evidence type="ECO:0000256" key="1">
    <source>
        <dbReference type="SAM" id="MobiDB-lite"/>
    </source>
</evidence>
<evidence type="ECO:0000313" key="4">
    <source>
        <dbReference type="EMBL" id="AGW14072.1"/>
    </source>
</evidence>
<keyword evidence="2" id="KW-1133">Transmembrane helix</keyword>
<dbReference type="Gene3D" id="3.30.70.1070">
    <property type="entry name" value="Sporulation related repeat"/>
    <property type="match status" value="1"/>
</dbReference>
<dbReference type="RefSeq" id="WP_021761025.1">
    <property type="nucleotide sequence ID" value="NC_022444.1"/>
</dbReference>
<dbReference type="AlphaFoldDB" id="T2GDW5"/>
<feature type="compositionally biased region" description="Pro residues" evidence="1">
    <location>
        <begin position="170"/>
        <end position="191"/>
    </location>
</feature>
<dbReference type="STRING" id="1121448.DGI_2318"/>
<feature type="transmembrane region" description="Helical" evidence="2">
    <location>
        <begin position="37"/>
        <end position="58"/>
    </location>
</feature>
<dbReference type="Pfam" id="PF05036">
    <property type="entry name" value="SPOR"/>
    <property type="match status" value="1"/>
</dbReference>
<organism evidence="4 5">
    <name type="scientific">Megalodesulfovibrio gigas (strain ATCC 19364 / DSM 1382 / NCIMB 9332 / VKM B-1759)</name>
    <name type="common">Desulfovibrio gigas</name>
    <dbReference type="NCBI Taxonomy" id="1121448"/>
    <lineage>
        <taxon>Bacteria</taxon>
        <taxon>Pseudomonadati</taxon>
        <taxon>Thermodesulfobacteriota</taxon>
        <taxon>Desulfovibrionia</taxon>
        <taxon>Desulfovibrionales</taxon>
        <taxon>Desulfovibrionaceae</taxon>
        <taxon>Megalodesulfovibrio</taxon>
    </lineage>
</organism>
<dbReference type="SUPFAM" id="SSF110997">
    <property type="entry name" value="Sporulation related repeat"/>
    <property type="match status" value="1"/>
</dbReference>